<evidence type="ECO:0000313" key="2">
    <source>
        <dbReference type="EMBL" id="KAA9394862.1"/>
    </source>
</evidence>
<proteinExistence type="predicted"/>
<comment type="caution">
    <text evidence="2">The sequence shown here is derived from an EMBL/GenBank/DDBJ whole genome shotgun (WGS) entry which is preliminary data.</text>
</comment>
<feature type="transmembrane region" description="Helical" evidence="1">
    <location>
        <begin position="427"/>
        <end position="452"/>
    </location>
</feature>
<keyword evidence="1" id="KW-1133">Transmembrane helix</keyword>
<dbReference type="Pfam" id="PF02447">
    <property type="entry name" value="GntP_permease"/>
    <property type="match status" value="1"/>
</dbReference>
<feature type="transmembrane region" description="Helical" evidence="1">
    <location>
        <begin position="60"/>
        <end position="80"/>
    </location>
</feature>
<keyword evidence="1" id="KW-0812">Transmembrane</keyword>
<feature type="transmembrane region" description="Helical" evidence="1">
    <location>
        <begin position="170"/>
        <end position="191"/>
    </location>
</feature>
<dbReference type="RefSeq" id="WP_158033173.1">
    <property type="nucleotide sequence ID" value="NZ_ML708613.1"/>
</dbReference>
<feature type="transmembrane region" description="Helical" evidence="1">
    <location>
        <begin position="339"/>
        <end position="358"/>
    </location>
</feature>
<dbReference type="PANTHER" id="PTHR30354:SF25">
    <property type="entry name" value="INNER MEMBRANE PERMEASE YGBN"/>
    <property type="match status" value="1"/>
</dbReference>
<evidence type="ECO:0000256" key="1">
    <source>
        <dbReference type="SAM" id="Phobius"/>
    </source>
</evidence>
<dbReference type="PANTHER" id="PTHR30354">
    <property type="entry name" value="GNT FAMILY GLUCONATE TRANSPORTER"/>
    <property type="match status" value="1"/>
</dbReference>
<organism evidence="2 3">
    <name type="scientific">Kocuria coralli</name>
    <dbReference type="NCBI Taxonomy" id="1461025"/>
    <lineage>
        <taxon>Bacteria</taxon>
        <taxon>Bacillati</taxon>
        <taxon>Actinomycetota</taxon>
        <taxon>Actinomycetes</taxon>
        <taxon>Micrococcales</taxon>
        <taxon>Micrococcaceae</taxon>
        <taxon>Kocuria</taxon>
    </lineage>
</organism>
<gene>
    <name evidence="2" type="ORF">FCK90_04850</name>
</gene>
<dbReference type="GO" id="GO:0005886">
    <property type="term" value="C:plasma membrane"/>
    <property type="evidence" value="ECO:0007669"/>
    <property type="project" value="TreeGrafter"/>
</dbReference>
<feature type="transmembrane region" description="Helical" evidence="1">
    <location>
        <begin position="269"/>
        <end position="294"/>
    </location>
</feature>
<keyword evidence="3" id="KW-1185">Reference proteome</keyword>
<protein>
    <submittedName>
        <fullName evidence="2">GntT protein</fullName>
    </submittedName>
</protein>
<dbReference type="PIRSF" id="PIRSF002746">
    <property type="entry name" value="Gluconate_transporter"/>
    <property type="match status" value="1"/>
</dbReference>
<name>A0A5J5KZ76_9MICC</name>
<dbReference type="AlphaFoldDB" id="A0A5J5KZ76"/>
<reference evidence="2 3" key="1">
    <citation type="submission" date="2019-05" db="EMBL/GenBank/DDBJ databases">
        <title>Kocuria coralli sp. nov., a novel actinobacterium isolated from coral reef seawater.</title>
        <authorList>
            <person name="Li J."/>
        </authorList>
    </citation>
    <scope>NUCLEOTIDE SEQUENCE [LARGE SCALE GENOMIC DNA]</scope>
    <source>
        <strain evidence="2 3">SCSIO 13007</strain>
    </source>
</reference>
<dbReference type="EMBL" id="SZWF01000004">
    <property type="protein sequence ID" value="KAA9394862.1"/>
    <property type="molecule type" value="Genomic_DNA"/>
</dbReference>
<feature type="transmembrane region" description="Helical" evidence="1">
    <location>
        <begin position="29"/>
        <end position="48"/>
    </location>
</feature>
<accession>A0A5J5KZ76</accession>
<evidence type="ECO:0000313" key="3">
    <source>
        <dbReference type="Proteomes" id="UP000325957"/>
    </source>
</evidence>
<dbReference type="InterPro" id="IPR003474">
    <property type="entry name" value="Glcn_transporter"/>
</dbReference>
<feature type="transmembrane region" description="Helical" evidence="1">
    <location>
        <begin position="101"/>
        <end position="128"/>
    </location>
</feature>
<sequence length="456" mass="46860">MTTTTLLLLGLGSIAAILLLIIKGKVHPFITLMSVALVLALAAGIPLAEVAPLLIEGMGSTLGSVALIVTLGAILGRIIEVSGGADVLARWLLNTFGEKRAPFALGATGFIFGIPVFVDVGLIVLIPIIFGVARRLQGSMLKYALPIAGAMLAVHCVVPPHPGIVGGSQLLSADIGLVMIFGLIAAVPMWLVAHFVAKPLAARNFVPVSASDTLQSVGGTGAMSVTSTRTPSVLLVLSTIVLPLALIMGGTTFSVVLGAENPLTTVFSLVGASHVALLIGVIYAAGVLGFRFGWSRDDVENVINSALPPVAAVILITGAGGMFGYSLRETGVAEAVADLLGSTGLPIIFLGWLLAIVIRGAQGSATVAMLTTAPLVAPLLTSMSLEPVQIALVAVAIGAGTMGLSHVNDSMFWIWSRYFAVPVSTSLKTWTLVSTVASVTGLIVVWIMWLLVSAVL</sequence>
<feature type="transmembrane region" description="Helical" evidence="1">
    <location>
        <begin position="388"/>
        <end position="407"/>
    </location>
</feature>
<dbReference type="Proteomes" id="UP000325957">
    <property type="component" value="Unassembled WGS sequence"/>
</dbReference>
<dbReference type="OrthoDB" id="4325159at2"/>
<keyword evidence="1" id="KW-0472">Membrane</keyword>
<dbReference type="GO" id="GO:0015128">
    <property type="term" value="F:gluconate transmembrane transporter activity"/>
    <property type="evidence" value="ECO:0007669"/>
    <property type="project" value="InterPro"/>
</dbReference>
<feature type="transmembrane region" description="Helical" evidence="1">
    <location>
        <begin position="233"/>
        <end position="257"/>
    </location>
</feature>
<feature type="transmembrane region" description="Helical" evidence="1">
    <location>
        <begin position="6"/>
        <end position="22"/>
    </location>
</feature>
<dbReference type="NCBIfam" id="TIGR00791">
    <property type="entry name" value="gntP"/>
    <property type="match status" value="1"/>
</dbReference>
<feature type="transmembrane region" description="Helical" evidence="1">
    <location>
        <begin position="140"/>
        <end position="158"/>
    </location>
</feature>
<feature type="transmembrane region" description="Helical" evidence="1">
    <location>
        <begin position="306"/>
        <end position="327"/>
    </location>
</feature>